<dbReference type="Pfam" id="PF02580">
    <property type="entry name" value="Tyr_Deacylase"/>
    <property type="match status" value="1"/>
</dbReference>
<keyword evidence="2" id="KW-0694">RNA-binding</keyword>
<dbReference type="GO" id="GO:0106026">
    <property type="term" value="F:Gly-tRNA(Ala) deacylase activity"/>
    <property type="evidence" value="ECO:0007669"/>
    <property type="project" value="UniProtKB-UniRule"/>
</dbReference>
<dbReference type="FunFam" id="3.50.80.10:FF:000001">
    <property type="entry name" value="D-aminoacyl-tRNA deacylase"/>
    <property type="match status" value="1"/>
</dbReference>
<dbReference type="RefSeq" id="WP_148697630.1">
    <property type="nucleotide sequence ID" value="NZ_CP017834.1"/>
</dbReference>
<dbReference type="OrthoDB" id="5293629at2"/>
<dbReference type="InterPro" id="IPR003732">
    <property type="entry name" value="Daa-tRNA_deacyls_DTD"/>
</dbReference>
<dbReference type="PANTHER" id="PTHR10472">
    <property type="entry name" value="D-TYROSYL-TRNA TYR DEACYLASE"/>
    <property type="match status" value="1"/>
</dbReference>
<dbReference type="EMBL" id="CP017834">
    <property type="protein sequence ID" value="APJ03888.1"/>
    <property type="molecule type" value="Genomic_DNA"/>
</dbReference>
<keyword evidence="2" id="KW-0378">Hydrolase</keyword>
<dbReference type="HAMAP" id="MF_00518">
    <property type="entry name" value="Deacylase_Dtd"/>
    <property type="match status" value="1"/>
</dbReference>
<gene>
    <name evidence="2" type="primary">dtd</name>
    <name evidence="3" type="ORF">AXG55_08195</name>
</gene>
<accession>A0A1L4D121</accession>
<evidence type="ECO:0000313" key="3">
    <source>
        <dbReference type="EMBL" id="APJ03888.1"/>
    </source>
</evidence>
<comment type="catalytic activity">
    <reaction evidence="2">
        <text>a D-aminoacyl-tRNA + H2O = a tRNA + a D-alpha-amino acid + H(+)</text>
        <dbReference type="Rhea" id="RHEA:13953"/>
        <dbReference type="Rhea" id="RHEA-COMP:10123"/>
        <dbReference type="Rhea" id="RHEA-COMP:10124"/>
        <dbReference type="ChEBI" id="CHEBI:15377"/>
        <dbReference type="ChEBI" id="CHEBI:15378"/>
        <dbReference type="ChEBI" id="CHEBI:59871"/>
        <dbReference type="ChEBI" id="CHEBI:78442"/>
        <dbReference type="ChEBI" id="CHEBI:79333"/>
        <dbReference type="EC" id="3.1.1.96"/>
    </reaction>
</comment>
<dbReference type="AlphaFoldDB" id="A0A1L4D121"/>
<comment type="catalytic activity">
    <reaction evidence="2">
        <text>glycyl-tRNA(Ala) + H2O = tRNA(Ala) + glycine + H(+)</text>
        <dbReference type="Rhea" id="RHEA:53744"/>
        <dbReference type="Rhea" id="RHEA-COMP:9657"/>
        <dbReference type="Rhea" id="RHEA-COMP:13640"/>
        <dbReference type="ChEBI" id="CHEBI:15377"/>
        <dbReference type="ChEBI" id="CHEBI:15378"/>
        <dbReference type="ChEBI" id="CHEBI:57305"/>
        <dbReference type="ChEBI" id="CHEBI:78442"/>
        <dbReference type="ChEBI" id="CHEBI:78522"/>
    </reaction>
</comment>
<comment type="function">
    <text evidence="2">An aminoacyl-tRNA editing enzyme that deacylates mischarged D-aminoacyl-tRNAs. Also deacylates mischarged glycyl-tRNA(Ala), protecting cells against glycine mischarging by AlaRS. Acts via tRNA-based rather than protein-based catalysis; rejects L-amino acids rather than detecting D-amino acids in the active site. By recycling D-aminoacyl-tRNA to D-amino acids and free tRNA molecules, this enzyme counteracts the toxicity associated with the formation of D-aminoacyl-tRNA entities in vivo and helps enforce protein L-homochirality.</text>
</comment>
<comment type="similarity">
    <text evidence="1 2">Belongs to the DTD family.</text>
</comment>
<dbReference type="STRING" id="1915309.AXG55_08195"/>
<keyword evidence="2" id="KW-0963">Cytoplasm</keyword>
<comment type="domain">
    <text evidence="2">A Gly-cisPro motif from one monomer fits into the active site of the other monomer to allow specific chiral rejection of L-amino acids.</text>
</comment>
<sequence>MLENLFLRCVVQRAKHAEVLIEGNSQGKMDQGLVILLGIGFKEIQADISEENVPHVLKQFIPSMEKLAEKLVSLRIFEDSEGKMNLSVKDFGGGIYIISQFTLFGDCRKGNRPSFTMSAKPLLAKPIYEKFLDILNLKYEKSLVYSGVFAADMKVSFCNDGPVTLVFDSGIKGIM</sequence>
<dbReference type="GO" id="GO:0000049">
    <property type="term" value="F:tRNA binding"/>
    <property type="evidence" value="ECO:0007669"/>
    <property type="project" value="UniProtKB-UniRule"/>
</dbReference>
<protein>
    <recommendedName>
        <fullName evidence="2">D-aminoacyl-tRNA deacylase</fullName>
        <shortName evidence="2">DTD</shortName>
        <ecNumber evidence="2">3.1.1.96</ecNumber>
    </recommendedName>
    <alternativeName>
        <fullName evidence="2">Gly-tRNA(Ala) deacylase</fullName>
        <ecNumber evidence="2">3.1.1.-</ecNumber>
    </alternativeName>
</protein>
<dbReference type="InterPro" id="IPR023509">
    <property type="entry name" value="DTD-like_sf"/>
</dbReference>
<keyword evidence="2" id="KW-0820">tRNA-binding</keyword>
<proteinExistence type="inferred from homology"/>
<dbReference type="GO" id="GO:0043908">
    <property type="term" value="F:Ser(Gly)-tRNA(Ala) hydrolase activity"/>
    <property type="evidence" value="ECO:0007669"/>
    <property type="project" value="UniProtKB-UniRule"/>
</dbReference>
<dbReference type="EC" id="3.1.1.96" evidence="2"/>
<evidence type="ECO:0000256" key="2">
    <source>
        <dbReference type="HAMAP-Rule" id="MF_00518"/>
    </source>
</evidence>
<comment type="subcellular location">
    <subcellularLocation>
        <location evidence="2">Cytoplasm</location>
    </subcellularLocation>
</comment>
<dbReference type="Gene3D" id="3.50.80.10">
    <property type="entry name" value="D-tyrosyl-tRNA(Tyr) deacylase"/>
    <property type="match status" value="1"/>
</dbReference>
<dbReference type="Proteomes" id="UP000184731">
    <property type="component" value="Chromosome"/>
</dbReference>
<dbReference type="GO" id="GO:0051500">
    <property type="term" value="F:D-tyrosyl-tRNA(Tyr) deacylase activity"/>
    <property type="evidence" value="ECO:0007669"/>
    <property type="project" value="TreeGrafter"/>
</dbReference>
<reference evidence="3 4" key="1">
    <citation type="submission" date="2016-10" db="EMBL/GenBank/DDBJ databases">
        <title>Silvanigrella aquatica sp. nov., isolated from a freshwater lake located in the Black Forest, Germany, description of Silvanigrellaceae fam. nov., Silvanigrellales ord. nov., reclassification of the order Bdellovibrionales in the class Oligoflexia, reclassification of the families Bacteriovoracaceae and Halobacteriovoraceae in the new order Bacteriovoracales ord. nov., and reclassification of the family Pseudobacteriovoracaceae in the order Oligoflexiales.</title>
        <authorList>
            <person name="Hahn M.W."/>
            <person name="Schmidt J."/>
            <person name="Koll U."/>
            <person name="Rohde M."/>
            <person name="Verbag S."/>
            <person name="Pitt A."/>
            <person name="Nakai R."/>
            <person name="Naganuma T."/>
            <person name="Lang E."/>
        </authorList>
    </citation>
    <scope>NUCLEOTIDE SEQUENCE [LARGE SCALE GENOMIC DNA]</scope>
    <source>
        <strain evidence="3 4">MWH-Nonnen-W8red</strain>
    </source>
</reference>
<evidence type="ECO:0000256" key="1">
    <source>
        <dbReference type="ARBA" id="ARBA00009673"/>
    </source>
</evidence>
<dbReference type="NCBIfam" id="TIGR00256">
    <property type="entry name" value="D-aminoacyl-tRNA deacylase"/>
    <property type="match status" value="1"/>
</dbReference>
<organism evidence="3 4">
    <name type="scientific">Silvanigrella aquatica</name>
    <dbReference type="NCBI Taxonomy" id="1915309"/>
    <lineage>
        <taxon>Bacteria</taxon>
        <taxon>Pseudomonadati</taxon>
        <taxon>Bdellovibrionota</taxon>
        <taxon>Oligoflexia</taxon>
        <taxon>Silvanigrellales</taxon>
        <taxon>Silvanigrellaceae</taxon>
        <taxon>Silvanigrella</taxon>
    </lineage>
</organism>
<evidence type="ECO:0000313" key="4">
    <source>
        <dbReference type="Proteomes" id="UP000184731"/>
    </source>
</evidence>
<keyword evidence="4" id="KW-1185">Reference proteome</keyword>
<dbReference type="EC" id="3.1.1.-" evidence="2"/>
<dbReference type="SUPFAM" id="SSF69500">
    <property type="entry name" value="DTD-like"/>
    <property type="match status" value="1"/>
</dbReference>
<dbReference type="GO" id="GO:0005737">
    <property type="term" value="C:cytoplasm"/>
    <property type="evidence" value="ECO:0007669"/>
    <property type="project" value="UniProtKB-SubCell"/>
</dbReference>
<dbReference type="KEGG" id="saqi:AXG55_08195"/>
<dbReference type="GO" id="GO:0019478">
    <property type="term" value="P:D-amino acid catabolic process"/>
    <property type="evidence" value="ECO:0007669"/>
    <property type="project" value="UniProtKB-UniRule"/>
</dbReference>
<name>A0A1L4D121_9BACT</name>
<feature type="short sequence motif" description="Gly-cisPro motif, important for rejection of L-amino acids" evidence="2">
    <location>
        <begin position="161"/>
        <end position="162"/>
    </location>
</feature>
<dbReference type="PANTHER" id="PTHR10472:SF5">
    <property type="entry name" value="D-AMINOACYL-TRNA DEACYLASE 1"/>
    <property type="match status" value="1"/>
</dbReference>
<comment type="subunit">
    <text evidence="2">Homodimer.</text>
</comment>